<dbReference type="EMBL" id="CH473951">
    <property type="protein sequence ID" value="EDM02528.1"/>
    <property type="molecule type" value="Genomic_DNA"/>
</dbReference>
<reference evidence="1 2" key="1">
    <citation type="submission" date="2005-07" db="EMBL/GenBank/DDBJ databases">
        <authorList>
            <person name="Mural R.J."/>
            <person name="Li P.W."/>
            <person name="Adams M.D."/>
            <person name="Amanatides P.G."/>
            <person name="Baden-Tillson H."/>
            <person name="Barnstead M."/>
            <person name="Chin S.H."/>
            <person name="Dew I."/>
            <person name="Evans C.A."/>
            <person name="Ferriera S."/>
            <person name="Flanigan M."/>
            <person name="Fosler C."/>
            <person name="Glodek A."/>
            <person name="Gu Z."/>
            <person name="Holt R.A."/>
            <person name="Jennings D."/>
            <person name="Kraft C.L."/>
            <person name="Lu F."/>
            <person name="Nguyen T."/>
            <person name="Nusskern D.R."/>
            <person name="Pfannkoch C.M."/>
            <person name="Sitter C."/>
            <person name="Sutton G.G."/>
            <person name="Venter J.C."/>
            <person name="Wang Z."/>
            <person name="Woodage T."/>
            <person name="Zheng X.H."/>
            <person name="Zhong F."/>
        </authorList>
    </citation>
    <scope>NUCLEOTIDE SEQUENCE [LARGE SCALE GENOMIC DNA]</scope>
    <source>
        <strain>BN</strain>
        <strain evidence="2">Sprague-Dawley</strain>
    </source>
</reference>
<gene>
    <name evidence="1" type="ORF">rCG_37154</name>
</gene>
<protein>
    <submittedName>
        <fullName evidence="1">RCG37154</fullName>
    </submittedName>
</protein>
<accession>A6HUG5</accession>
<organism evidence="1 2">
    <name type="scientific">Rattus norvegicus</name>
    <name type="common">Rat</name>
    <dbReference type="NCBI Taxonomy" id="10116"/>
    <lineage>
        <taxon>Eukaryota</taxon>
        <taxon>Metazoa</taxon>
        <taxon>Chordata</taxon>
        <taxon>Craniata</taxon>
        <taxon>Vertebrata</taxon>
        <taxon>Euteleostomi</taxon>
        <taxon>Mammalia</taxon>
        <taxon>Eutheria</taxon>
        <taxon>Euarchontoglires</taxon>
        <taxon>Glires</taxon>
        <taxon>Rodentia</taxon>
        <taxon>Myomorpha</taxon>
        <taxon>Muroidea</taxon>
        <taxon>Muridae</taxon>
        <taxon>Murinae</taxon>
        <taxon>Rattus</taxon>
    </lineage>
</organism>
<dbReference type="AlphaFoldDB" id="A6HUG5"/>
<evidence type="ECO:0000313" key="2">
    <source>
        <dbReference type="Proteomes" id="UP000234681"/>
    </source>
</evidence>
<dbReference type="Proteomes" id="UP000234681">
    <property type="component" value="Chromosome 15"/>
</dbReference>
<evidence type="ECO:0000313" key="1">
    <source>
        <dbReference type="EMBL" id="EDM02528.1"/>
    </source>
</evidence>
<sequence length="17" mass="1883">MLYSKASKTLKVLLSNS</sequence>
<name>A6HUG5_RAT</name>
<proteinExistence type="predicted"/>